<accession>A0A2S9MZ26</accession>
<dbReference type="SFLD" id="SFLDG01151">
    <property type="entry name" value="Main.2:_Nu-like"/>
    <property type="match status" value="1"/>
</dbReference>
<comment type="caution">
    <text evidence="4">The sequence shown here is derived from an EMBL/GenBank/DDBJ whole genome shotgun (WGS) entry which is preliminary data.</text>
</comment>
<dbReference type="PANTHER" id="PTHR44051:SF2">
    <property type="entry name" value="HYPOTHETICAL GLUTATHIONE S-TRANSFERASE LIKE PROTEIN"/>
    <property type="match status" value="1"/>
</dbReference>
<gene>
    <name evidence="4" type="ORF">C6Q15_05080</name>
</gene>
<proteinExistence type="inferred from homology"/>
<dbReference type="SFLD" id="SFLDS00019">
    <property type="entry name" value="Glutathione_Transferase_(cytos"/>
    <property type="match status" value="1"/>
</dbReference>
<dbReference type="GO" id="GO:0016740">
    <property type="term" value="F:transferase activity"/>
    <property type="evidence" value="ECO:0007669"/>
    <property type="project" value="UniProtKB-KW"/>
</dbReference>
<dbReference type="Pfam" id="PF00043">
    <property type="entry name" value="GST_C"/>
    <property type="match status" value="1"/>
</dbReference>
<comment type="similarity">
    <text evidence="1">Belongs to the GST superfamily.</text>
</comment>
<dbReference type="PROSITE" id="PS50405">
    <property type="entry name" value="GST_CTER"/>
    <property type="match status" value="1"/>
</dbReference>
<dbReference type="SFLD" id="SFLDG00358">
    <property type="entry name" value="Main_(cytGST)"/>
    <property type="match status" value="1"/>
</dbReference>
<dbReference type="SUPFAM" id="SSF47616">
    <property type="entry name" value="GST C-terminal domain-like"/>
    <property type="match status" value="1"/>
</dbReference>
<dbReference type="PANTHER" id="PTHR44051">
    <property type="entry name" value="GLUTATHIONE S-TRANSFERASE-RELATED"/>
    <property type="match status" value="1"/>
</dbReference>
<dbReference type="EMBL" id="PVGH01000025">
    <property type="protein sequence ID" value="PRF65035.1"/>
    <property type="molecule type" value="Genomic_DNA"/>
</dbReference>
<keyword evidence="4" id="KW-0808">Transferase</keyword>
<dbReference type="RefSeq" id="WP_105796287.1">
    <property type="nucleotide sequence ID" value="NZ_JAHPLO010000038.1"/>
</dbReference>
<protein>
    <submittedName>
        <fullName evidence="4">Glutathione S-transferase</fullName>
    </submittedName>
</protein>
<dbReference type="SFLD" id="SFLDG01150">
    <property type="entry name" value="Main.1:_Beta-like"/>
    <property type="match status" value="1"/>
</dbReference>
<sequence length="221" mass="23021">MPAAALPVSPIRVYSFPLSGHAHRVRLFLSLLGLPFETVDVDLAAGAQRAPAFLALNPLGQVPVIDDNGTVLADSNAILVYLAKRYGDAHWLPDDPLGAAAVQRWLSFAAGPIATGPAAARLVTVFGAALDHDAAKRTAAKLLTAIDGELADKPFATGAQPTIADIAAYTYIAHAPEGGVSLEPYPHVRAWLARIEALPRFVAMESTRAGLLADAASGSTT</sequence>
<dbReference type="InterPro" id="IPR036282">
    <property type="entry name" value="Glutathione-S-Trfase_C_sf"/>
</dbReference>
<dbReference type="InterPro" id="IPR040079">
    <property type="entry name" value="Glutathione_S-Trfase"/>
</dbReference>
<dbReference type="InterPro" id="IPR010987">
    <property type="entry name" value="Glutathione-S-Trfase_C-like"/>
</dbReference>
<dbReference type="Gene3D" id="3.40.30.10">
    <property type="entry name" value="Glutaredoxin"/>
    <property type="match status" value="1"/>
</dbReference>
<dbReference type="Pfam" id="PF02798">
    <property type="entry name" value="GST_N"/>
    <property type="match status" value="1"/>
</dbReference>
<dbReference type="PROSITE" id="PS50404">
    <property type="entry name" value="GST_NTER"/>
    <property type="match status" value="1"/>
</dbReference>
<dbReference type="SUPFAM" id="SSF52833">
    <property type="entry name" value="Thioredoxin-like"/>
    <property type="match status" value="1"/>
</dbReference>
<dbReference type="CDD" id="cd03206">
    <property type="entry name" value="GST_C_7"/>
    <property type="match status" value="1"/>
</dbReference>
<dbReference type="Gene3D" id="1.20.1050.10">
    <property type="match status" value="1"/>
</dbReference>
<feature type="domain" description="GST N-terminal" evidence="2">
    <location>
        <begin position="9"/>
        <end position="90"/>
    </location>
</feature>
<evidence type="ECO:0000256" key="1">
    <source>
        <dbReference type="RuleBase" id="RU003494"/>
    </source>
</evidence>
<dbReference type="CDD" id="cd03056">
    <property type="entry name" value="GST_N_4"/>
    <property type="match status" value="1"/>
</dbReference>
<dbReference type="InterPro" id="IPR004046">
    <property type="entry name" value="GST_C"/>
</dbReference>
<dbReference type="AlphaFoldDB" id="A0A2S9MZ26"/>
<reference evidence="4 5" key="1">
    <citation type="submission" date="2018-03" db="EMBL/GenBank/DDBJ databases">
        <authorList>
            <person name="Keele B.F."/>
        </authorList>
    </citation>
    <scope>NUCLEOTIDE SEQUENCE [LARGE SCALE GENOMIC DNA]</scope>
    <source>
        <strain evidence="4 5">AU19729</strain>
    </source>
</reference>
<name>A0A2S9MZ26_9BURK</name>
<organism evidence="4 5">
    <name type="scientific">Burkholderia multivorans</name>
    <dbReference type="NCBI Taxonomy" id="87883"/>
    <lineage>
        <taxon>Bacteria</taxon>
        <taxon>Pseudomonadati</taxon>
        <taxon>Pseudomonadota</taxon>
        <taxon>Betaproteobacteria</taxon>
        <taxon>Burkholderiales</taxon>
        <taxon>Burkholderiaceae</taxon>
        <taxon>Burkholderia</taxon>
        <taxon>Burkholderia cepacia complex</taxon>
    </lineage>
</organism>
<evidence type="ECO:0000313" key="5">
    <source>
        <dbReference type="Proteomes" id="UP000238982"/>
    </source>
</evidence>
<evidence type="ECO:0000259" key="3">
    <source>
        <dbReference type="PROSITE" id="PS50405"/>
    </source>
</evidence>
<dbReference type="InterPro" id="IPR004045">
    <property type="entry name" value="Glutathione_S-Trfase_N"/>
</dbReference>
<evidence type="ECO:0000313" key="4">
    <source>
        <dbReference type="EMBL" id="PRF65035.1"/>
    </source>
</evidence>
<dbReference type="InterPro" id="IPR036249">
    <property type="entry name" value="Thioredoxin-like_sf"/>
</dbReference>
<evidence type="ECO:0000259" key="2">
    <source>
        <dbReference type="PROSITE" id="PS50404"/>
    </source>
</evidence>
<feature type="domain" description="GST C-terminal" evidence="3">
    <location>
        <begin position="95"/>
        <end position="217"/>
    </location>
</feature>
<dbReference type="Proteomes" id="UP000238982">
    <property type="component" value="Unassembled WGS sequence"/>
</dbReference>